<name>A0A6B8M9K5_9HYPH</name>
<keyword evidence="3" id="KW-1185">Reference proteome</keyword>
<accession>A0A6B8M9K5</accession>
<dbReference type="EMBL" id="CP044331">
    <property type="protein sequence ID" value="QGM99356.1"/>
    <property type="molecule type" value="Genomic_DNA"/>
</dbReference>
<gene>
    <name evidence="2" type="ORF">F7D14_18965</name>
</gene>
<reference evidence="2 3" key="1">
    <citation type="submission" date="2019-09" db="EMBL/GenBank/DDBJ databases">
        <title>Isolation and complete genome sequencing of Methylocystis species.</title>
        <authorList>
            <person name="Rumah B.L."/>
            <person name="Stead C.E."/>
            <person name="Stevens B.C."/>
            <person name="Minton N.P."/>
            <person name="Grosse-Honebrink A."/>
            <person name="Zhang Y."/>
        </authorList>
    </citation>
    <scope>NUCLEOTIDE SEQUENCE [LARGE SCALE GENOMIC DNA]</scope>
    <source>
        <strain evidence="2 3">BRCS2</strain>
    </source>
</reference>
<evidence type="ECO:0000256" key="1">
    <source>
        <dbReference type="SAM" id="Coils"/>
    </source>
</evidence>
<sequence length="106" mass="12074">MDKGDQEEKHKLDVTPISLIFDPMEQMRELLFGATHRETGKELARLEQKLETFQKDFAAQVEALDARLLQIAREAEKSQAESLMTIGNALSELGERLKAMSEKRDV</sequence>
<evidence type="ECO:0000313" key="3">
    <source>
        <dbReference type="Proteomes" id="UP000422569"/>
    </source>
</evidence>
<proteinExistence type="predicted"/>
<dbReference type="AlphaFoldDB" id="A0A6B8M9K5"/>
<organism evidence="2 3">
    <name type="scientific">Methylocystis parvus</name>
    <dbReference type="NCBI Taxonomy" id="134"/>
    <lineage>
        <taxon>Bacteria</taxon>
        <taxon>Pseudomonadati</taxon>
        <taxon>Pseudomonadota</taxon>
        <taxon>Alphaproteobacteria</taxon>
        <taxon>Hyphomicrobiales</taxon>
        <taxon>Methylocystaceae</taxon>
        <taxon>Methylocystis</taxon>
    </lineage>
</organism>
<dbReference type="Proteomes" id="UP000422569">
    <property type="component" value="Chromosome"/>
</dbReference>
<dbReference type="RefSeq" id="WP_081495630.1">
    <property type="nucleotide sequence ID" value="NZ_CP044331.1"/>
</dbReference>
<keyword evidence="1" id="KW-0175">Coiled coil</keyword>
<feature type="coiled-coil region" evidence="1">
    <location>
        <begin position="36"/>
        <end position="81"/>
    </location>
</feature>
<dbReference type="KEGG" id="mpar:F7D14_18965"/>
<evidence type="ECO:0000313" key="2">
    <source>
        <dbReference type="EMBL" id="QGM99356.1"/>
    </source>
</evidence>
<protein>
    <submittedName>
        <fullName evidence="2">Uncharacterized protein</fullName>
    </submittedName>
</protein>